<organism evidence="2 3">
    <name type="scientific">Symbiodinium necroappetens</name>
    <dbReference type="NCBI Taxonomy" id="1628268"/>
    <lineage>
        <taxon>Eukaryota</taxon>
        <taxon>Sar</taxon>
        <taxon>Alveolata</taxon>
        <taxon>Dinophyceae</taxon>
        <taxon>Suessiales</taxon>
        <taxon>Symbiodiniaceae</taxon>
        <taxon>Symbiodinium</taxon>
    </lineage>
</organism>
<evidence type="ECO:0000313" key="2">
    <source>
        <dbReference type="EMBL" id="CAE7266287.1"/>
    </source>
</evidence>
<protein>
    <submittedName>
        <fullName evidence="2">Lrrc56 protein</fullName>
    </submittedName>
</protein>
<dbReference type="EMBL" id="CAJNJA010011084">
    <property type="protein sequence ID" value="CAE7266287.1"/>
    <property type="molecule type" value="Genomic_DNA"/>
</dbReference>
<evidence type="ECO:0000313" key="3">
    <source>
        <dbReference type="Proteomes" id="UP000601435"/>
    </source>
</evidence>
<accession>A0A812MH54</accession>
<feature type="non-terminal residue" evidence="2">
    <location>
        <position position="158"/>
    </location>
</feature>
<gene>
    <name evidence="2" type="primary">Lrrc56</name>
    <name evidence="2" type="ORF">SNEC2469_LOCUS6270</name>
</gene>
<comment type="caution">
    <text evidence="2">The sequence shown here is derived from an EMBL/GenBank/DDBJ whole genome shotgun (WGS) entry which is preliminary data.</text>
</comment>
<keyword evidence="3" id="KW-1185">Reference proteome</keyword>
<reference evidence="2" key="1">
    <citation type="submission" date="2021-02" db="EMBL/GenBank/DDBJ databases">
        <authorList>
            <person name="Dougan E. K."/>
            <person name="Rhodes N."/>
            <person name="Thang M."/>
            <person name="Chan C."/>
        </authorList>
    </citation>
    <scope>NUCLEOTIDE SEQUENCE</scope>
</reference>
<feature type="compositionally biased region" description="Basic residues" evidence="1">
    <location>
        <begin position="122"/>
        <end position="132"/>
    </location>
</feature>
<proteinExistence type="predicted"/>
<dbReference type="AlphaFoldDB" id="A0A812MH54"/>
<dbReference type="Proteomes" id="UP000601435">
    <property type="component" value="Unassembled WGS sequence"/>
</dbReference>
<dbReference type="OrthoDB" id="10504394at2759"/>
<sequence length="158" mass="16767">AWGSSSGGSTTCASSALASSRSISFSARQVESEASDLTAGEDGLALAGTPLAAIRRRRKGAQERGEEADIRDLLRRFEAGVGQEETSQTACGPAPRPMTSDVRINPRRPLSASSPSSGLRSSPKRQSSKRRVLSCPLRNLPVTRDEISQISAPYIQNP</sequence>
<feature type="region of interest" description="Disordered" evidence="1">
    <location>
        <begin position="31"/>
        <end position="50"/>
    </location>
</feature>
<name>A0A812MH54_9DINO</name>
<evidence type="ECO:0000256" key="1">
    <source>
        <dbReference type="SAM" id="MobiDB-lite"/>
    </source>
</evidence>
<feature type="region of interest" description="Disordered" evidence="1">
    <location>
        <begin position="78"/>
        <end position="138"/>
    </location>
</feature>
<feature type="compositionally biased region" description="Low complexity" evidence="1">
    <location>
        <begin position="107"/>
        <end position="121"/>
    </location>
</feature>